<dbReference type="AlphaFoldDB" id="A0A4R9LVI7"/>
<organism evidence="2 3">
    <name type="scientific">Leptospira idonii</name>
    <dbReference type="NCBI Taxonomy" id="1193500"/>
    <lineage>
        <taxon>Bacteria</taxon>
        <taxon>Pseudomonadati</taxon>
        <taxon>Spirochaetota</taxon>
        <taxon>Spirochaetia</taxon>
        <taxon>Leptospirales</taxon>
        <taxon>Leptospiraceae</taxon>
        <taxon>Leptospira</taxon>
    </lineage>
</organism>
<dbReference type="PROSITE" id="PS51186">
    <property type="entry name" value="GNAT"/>
    <property type="match status" value="1"/>
</dbReference>
<dbReference type="InterPro" id="IPR000182">
    <property type="entry name" value="GNAT_dom"/>
</dbReference>
<keyword evidence="3" id="KW-1185">Reference proteome</keyword>
<reference evidence="2" key="1">
    <citation type="journal article" date="2019" name="PLoS Negl. Trop. Dis.">
        <title>Revisiting the worldwide diversity of Leptospira species in the environment.</title>
        <authorList>
            <person name="Vincent A.T."/>
            <person name="Schiettekatte O."/>
            <person name="Bourhy P."/>
            <person name="Veyrier F.J."/>
            <person name="Picardeau M."/>
        </authorList>
    </citation>
    <scope>NUCLEOTIDE SEQUENCE [LARGE SCALE GENOMIC DNA]</scope>
    <source>
        <strain evidence="2">201300427</strain>
    </source>
</reference>
<comment type="caution">
    <text evidence="2">The sequence shown here is derived from an EMBL/GenBank/DDBJ whole genome shotgun (WGS) entry which is preliminary data.</text>
</comment>
<dbReference type="InterPro" id="IPR016181">
    <property type="entry name" value="Acyl_CoA_acyltransferase"/>
</dbReference>
<evidence type="ECO:0000313" key="2">
    <source>
        <dbReference type="EMBL" id="TGN18254.1"/>
    </source>
</evidence>
<protein>
    <submittedName>
        <fullName evidence="2">N-acetyltransferase</fullName>
    </submittedName>
</protein>
<evidence type="ECO:0000313" key="3">
    <source>
        <dbReference type="Proteomes" id="UP000298058"/>
    </source>
</evidence>
<proteinExistence type="predicted"/>
<dbReference type="PANTHER" id="PTHR43415">
    <property type="entry name" value="SPERMIDINE N(1)-ACETYLTRANSFERASE"/>
    <property type="match status" value="1"/>
</dbReference>
<evidence type="ECO:0000259" key="1">
    <source>
        <dbReference type="PROSITE" id="PS51186"/>
    </source>
</evidence>
<sequence length="178" mass="20690">MESIFLESDIVALSSLSLSDYSETYLNWLNDEEVNKYSYRRYFPTTSASLEIFLKDISKREDEVHFSIKRKSDKLHIGNICLKSIHWQARCAELGILIGDKSAWGNGYGTSAVKLIVEYGFLRLNLNRIEIGTFNPSAKRMFEKNNFQHEGLSRQKIYIDGKYYDDIKMAILAEDFFK</sequence>
<gene>
    <name evidence="2" type="ORF">EHS15_12650</name>
</gene>
<dbReference type="PANTHER" id="PTHR43415:SF3">
    <property type="entry name" value="GNAT-FAMILY ACETYLTRANSFERASE"/>
    <property type="match status" value="1"/>
</dbReference>
<dbReference type="OrthoDB" id="9795206at2"/>
<accession>A0A4R9LVI7</accession>
<keyword evidence="2" id="KW-0808">Transferase</keyword>
<dbReference type="Gene3D" id="3.40.630.30">
    <property type="match status" value="1"/>
</dbReference>
<dbReference type="RefSeq" id="WP_135760942.1">
    <property type="nucleotide sequence ID" value="NZ_RQHW01000047.1"/>
</dbReference>
<dbReference type="SUPFAM" id="SSF55729">
    <property type="entry name" value="Acyl-CoA N-acyltransferases (Nat)"/>
    <property type="match status" value="1"/>
</dbReference>
<feature type="domain" description="N-acetyltransferase" evidence="1">
    <location>
        <begin position="16"/>
        <end position="174"/>
    </location>
</feature>
<dbReference type="Pfam" id="PF13302">
    <property type="entry name" value="Acetyltransf_3"/>
    <property type="match status" value="1"/>
</dbReference>
<dbReference type="Proteomes" id="UP000298058">
    <property type="component" value="Unassembled WGS sequence"/>
</dbReference>
<dbReference type="GO" id="GO:0016747">
    <property type="term" value="F:acyltransferase activity, transferring groups other than amino-acyl groups"/>
    <property type="evidence" value="ECO:0007669"/>
    <property type="project" value="InterPro"/>
</dbReference>
<name>A0A4R9LVI7_9LEPT</name>
<dbReference type="EMBL" id="RQHW01000047">
    <property type="protein sequence ID" value="TGN18254.1"/>
    <property type="molecule type" value="Genomic_DNA"/>
</dbReference>